<organism evidence="2 3">
    <name type="scientific">Pelagihabitans pacificus</name>
    <dbReference type="NCBI Taxonomy" id="2696054"/>
    <lineage>
        <taxon>Bacteria</taxon>
        <taxon>Pseudomonadati</taxon>
        <taxon>Bacteroidota</taxon>
        <taxon>Flavobacteriia</taxon>
        <taxon>Flavobacteriales</taxon>
        <taxon>Flavobacteriaceae</taxon>
        <taxon>Pelagihabitans</taxon>
    </lineage>
</organism>
<dbReference type="EMBL" id="VIKU02000020">
    <property type="protein sequence ID" value="NHF61635.1"/>
    <property type="molecule type" value="Genomic_DNA"/>
</dbReference>
<name>A0A967E8G3_9FLAO</name>
<reference evidence="2" key="1">
    <citation type="submission" date="2019-07" db="EMBL/GenBank/DDBJ databases">
        <authorList>
            <person name="De-Chao Zhang Q."/>
        </authorList>
    </citation>
    <scope>NUCLEOTIDE SEQUENCE</scope>
    <source>
        <strain evidence="2">TP-CH-4</strain>
    </source>
</reference>
<feature type="non-terminal residue" evidence="2">
    <location>
        <position position="283"/>
    </location>
</feature>
<reference evidence="2" key="2">
    <citation type="submission" date="2020-03" db="EMBL/GenBank/DDBJ databases">
        <title>Flavobacteriaceae bacterium strain TP-CH-4, a member of the family Flavobacteriaceae isolated from a deep-sea seamount.</title>
        <authorList>
            <person name="Zhang D.-C."/>
        </authorList>
    </citation>
    <scope>NUCLEOTIDE SEQUENCE</scope>
    <source>
        <strain evidence="2">TP-CH-4</strain>
    </source>
</reference>
<feature type="compositionally biased region" description="Acidic residues" evidence="1">
    <location>
        <begin position="9"/>
        <end position="48"/>
    </location>
</feature>
<dbReference type="AlphaFoldDB" id="A0A967E8G3"/>
<keyword evidence="3" id="KW-1185">Reference proteome</keyword>
<proteinExistence type="predicted"/>
<evidence type="ECO:0008006" key="4">
    <source>
        <dbReference type="Google" id="ProtNLM"/>
    </source>
</evidence>
<dbReference type="Proteomes" id="UP000707206">
    <property type="component" value="Unassembled WGS sequence"/>
</dbReference>
<accession>A0A967E8G3</accession>
<evidence type="ECO:0000313" key="2">
    <source>
        <dbReference type="EMBL" id="NHF61635.1"/>
    </source>
</evidence>
<gene>
    <name evidence="2" type="ORF">FK220_019980</name>
</gene>
<evidence type="ECO:0000313" key="3">
    <source>
        <dbReference type="Proteomes" id="UP000707206"/>
    </source>
</evidence>
<feature type="non-terminal residue" evidence="2">
    <location>
        <position position="1"/>
    </location>
</feature>
<sequence>TEDVNYRDLDDDGDGIDTPDEDADGDGDPTNDDTDGDGTPDYLDPTDDSTVEIINNCSAINADRCGELGDINSNFWWSELVPDFNTGYFSSSKEELNFTEYDNGEAIISGTTRLGNCTVEIYVVLVNRRSWSEWSDQGGDFKSEGCSEANGEDLNYYLIDGERSFMISTGSDCLAEGRFKITNRPDNNDPDTPNFGIQVGPGAALWDSAVGEDGLSGWGWIGTEENERQYLMDFNFLLDCEPQGDTDGDGVPDSVDIDDDNDGILDTEEDPNLDGDDDPLTDP</sequence>
<feature type="region of interest" description="Disordered" evidence="1">
    <location>
        <begin position="241"/>
        <end position="283"/>
    </location>
</feature>
<evidence type="ECO:0000256" key="1">
    <source>
        <dbReference type="SAM" id="MobiDB-lite"/>
    </source>
</evidence>
<protein>
    <recommendedName>
        <fullName evidence="4">Thrombospondin type 3 repeat-containing protein</fullName>
    </recommendedName>
</protein>
<feature type="compositionally biased region" description="Acidic residues" evidence="1">
    <location>
        <begin position="242"/>
        <end position="283"/>
    </location>
</feature>
<comment type="caution">
    <text evidence="2">The sequence shown here is derived from an EMBL/GenBank/DDBJ whole genome shotgun (WGS) entry which is preliminary data.</text>
</comment>
<feature type="region of interest" description="Disordered" evidence="1">
    <location>
        <begin position="1"/>
        <end position="48"/>
    </location>
</feature>